<reference evidence="1 2" key="1">
    <citation type="submission" date="2016-10" db="EMBL/GenBank/DDBJ databases">
        <authorList>
            <person name="de Groot N.N."/>
        </authorList>
    </citation>
    <scope>NUCLEOTIDE SEQUENCE [LARGE SCALE GENOMIC DNA]</scope>
    <source>
        <strain evidence="1 2">DSM 19012</strain>
    </source>
</reference>
<dbReference type="STRING" id="385682.SAMN05444380_103127"/>
<proteinExistence type="predicted"/>
<dbReference type="EMBL" id="FONA01000003">
    <property type="protein sequence ID" value="SFD87878.1"/>
    <property type="molecule type" value="Genomic_DNA"/>
</dbReference>
<protein>
    <submittedName>
        <fullName evidence="1">Uncharacterized protein</fullName>
    </submittedName>
</protein>
<dbReference type="InParanoid" id="A0A1I1W0I3"/>
<name>A0A1I1W0I3_9BACT</name>
<gene>
    <name evidence="1" type="ORF">SAMN05444380_103127</name>
</gene>
<accession>A0A1I1W0I3</accession>
<keyword evidence="2" id="KW-1185">Reference proteome</keyword>
<dbReference type="AlphaFoldDB" id="A0A1I1W0I3"/>
<organism evidence="1 2">
    <name type="scientific">Thermophagus xiamenensis</name>
    <dbReference type="NCBI Taxonomy" id="385682"/>
    <lineage>
        <taxon>Bacteria</taxon>
        <taxon>Pseudomonadati</taxon>
        <taxon>Bacteroidota</taxon>
        <taxon>Bacteroidia</taxon>
        <taxon>Marinilabiliales</taxon>
        <taxon>Marinilabiliaceae</taxon>
        <taxon>Thermophagus</taxon>
    </lineage>
</organism>
<evidence type="ECO:0000313" key="2">
    <source>
        <dbReference type="Proteomes" id="UP000181976"/>
    </source>
</evidence>
<dbReference type="RefSeq" id="WP_010528673.1">
    <property type="nucleotide sequence ID" value="NZ_AFSL01000093.1"/>
</dbReference>
<sequence length="82" mass="9283">MVATARTNVKAYYVEVKEGSFEDQFIKKYNQTTSKESSNIPRSNKIKIYPDIEFQTLEGVGGAFNEIGGEALMFLSPNRKKK</sequence>
<dbReference type="Proteomes" id="UP000181976">
    <property type="component" value="Unassembled WGS sequence"/>
</dbReference>
<evidence type="ECO:0000313" key="1">
    <source>
        <dbReference type="EMBL" id="SFD87878.1"/>
    </source>
</evidence>